<dbReference type="EMBL" id="CP061799">
    <property type="protein sequence ID" value="QTA82681.1"/>
    <property type="molecule type" value="Genomic_DNA"/>
</dbReference>
<evidence type="ECO:0000313" key="2">
    <source>
        <dbReference type="Proteomes" id="UP000663720"/>
    </source>
</evidence>
<organism evidence="1 2">
    <name type="scientific">Desulfonema limicola</name>
    <dbReference type="NCBI Taxonomy" id="45656"/>
    <lineage>
        <taxon>Bacteria</taxon>
        <taxon>Pseudomonadati</taxon>
        <taxon>Thermodesulfobacteriota</taxon>
        <taxon>Desulfobacteria</taxon>
        <taxon>Desulfobacterales</taxon>
        <taxon>Desulfococcaceae</taxon>
        <taxon>Desulfonema</taxon>
    </lineage>
</organism>
<gene>
    <name evidence="1" type="ORF">dnl_50630</name>
</gene>
<dbReference type="Gene3D" id="3.40.50.300">
    <property type="entry name" value="P-loop containing nucleotide triphosphate hydrolases"/>
    <property type="match status" value="1"/>
</dbReference>
<protein>
    <submittedName>
        <fullName evidence="1">AAA ATPase-like domain-containing protein</fullName>
    </submittedName>
</protein>
<dbReference type="AlphaFoldDB" id="A0A975BC67"/>
<reference evidence="1" key="1">
    <citation type="journal article" date="2021" name="Microb. Physiol.">
        <title>Proteogenomic Insights into the Physiology of Marine, Sulfate-Reducing, Filamentous Desulfonema limicola and Desulfonema magnum.</title>
        <authorList>
            <person name="Schnaars V."/>
            <person name="Wohlbrand L."/>
            <person name="Scheve S."/>
            <person name="Hinrichs C."/>
            <person name="Reinhardt R."/>
            <person name="Rabus R."/>
        </authorList>
    </citation>
    <scope>NUCLEOTIDE SEQUENCE</scope>
    <source>
        <strain evidence="1">5ac10</strain>
    </source>
</reference>
<proteinExistence type="predicted"/>
<dbReference type="InterPro" id="IPR027417">
    <property type="entry name" value="P-loop_NTPase"/>
</dbReference>
<name>A0A975BC67_9BACT</name>
<evidence type="ECO:0000313" key="1">
    <source>
        <dbReference type="EMBL" id="QTA82681.1"/>
    </source>
</evidence>
<sequence length="527" mass="62317">MEREFNDTGLCVSNRHYMVDTSKKIESIFRLIEKGKYFTINRPRQFGKTTTLSLLDKLLNEKDDYTALKITFEEINLNAYKEQEFIYELFMMILTRLEFLNLEKQTLFVEDHLGKITTFPAFSRFITKFIRHMMPDKFVVLMIDEVDKSSGNQLFLTFLGMLRNKYLQSSEGQDYTFHSVILAGVHDIKTLKAKLRPDDDRKYNSPWNIASDFNVDLSFSSHEIETMLNDYSHEKNISPDIRAIAQKLYYYTSGYPWLVSKLCKLIDENIITQRKNKNWLAADVEAGFRMIADKAYSATLFDSLIKNLENNNDLYELVFQIIINGRSLDFSIDDPVINLGHLYGILVNSERGRCQIHNRIFEQRIYAYMMSKVQRTKSGNVNEYGSPEFYNVSGLDIRLVLQRFQTFMKEHYSKKDAGFLEREGRLLFLSYLRPIINGRGFDFKEPNVSDERRMDIVITYENQRYVIELKIWHGPKYHQKGLKQLSAYLDTYQLKEGYLLIYDFNKNKDYKQEQIIFEDKHIFAVWV</sequence>
<dbReference type="SUPFAM" id="SSF52540">
    <property type="entry name" value="P-loop containing nucleoside triphosphate hydrolases"/>
    <property type="match status" value="1"/>
</dbReference>
<accession>A0A975BC67</accession>
<dbReference type="RefSeq" id="WP_207688575.1">
    <property type="nucleotide sequence ID" value="NZ_CP061799.1"/>
</dbReference>
<dbReference type="Proteomes" id="UP000663720">
    <property type="component" value="Chromosome"/>
</dbReference>
<dbReference type="KEGG" id="dli:dnl_50630"/>
<keyword evidence="2" id="KW-1185">Reference proteome</keyword>